<evidence type="ECO:0000256" key="7">
    <source>
        <dbReference type="ARBA" id="ARBA00023157"/>
    </source>
</evidence>
<evidence type="ECO:0000256" key="1">
    <source>
        <dbReference type="ARBA" id="ARBA00022555"/>
    </source>
</evidence>
<sequence>MSHFTERFQAVFQAARRLPQLPQWLSAWHDAQLLETETQPLLDLNDLLTGCEAHRAPLKVAVLLSGGVDSSLALQLAKAAGHHVTAFYLRIWFQEDFRNFWDACPWEDDLQVCQQVCRDAGVPLEVVPLSQQYWDRVVHESVSEIRAGRTPNPDILCNSRVKFGAFLEHLQHLEETDGRSYDRVASGHYARLVRDENPANPVRLALTPDAIKDQTYFLARLSQHQLQCCLFPLGPLTKAQGGER</sequence>
<accession>A0AAW1T9J5</accession>
<dbReference type="PANTHER" id="PTHR43052">
    <property type="match status" value="1"/>
</dbReference>
<evidence type="ECO:0000256" key="3">
    <source>
        <dbReference type="ARBA" id="ARBA00022694"/>
    </source>
</evidence>
<dbReference type="InterPro" id="IPR014729">
    <property type="entry name" value="Rossmann-like_a/b/a_fold"/>
</dbReference>
<comment type="caution">
    <text evidence="8">The sequence shown here is derived from an EMBL/GenBank/DDBJ whole genome shotgun (WGS) entry which is preliminary data.</text>
</comment>
<keyword evidence="7" id="KW-1015">Disulfide bond</keyword>
<name>A0AAW1T9J5_9CHLO</name>
<evidence type="ECO:0000256" key="6">
    <source>
        <dbReference type="ARBA" id="ARBA00022884"/>
    </source>
</evidence>
<dbReference type="GO" id="GO:0000049">
    <property type="term" value="F:tRNA binding"/>
    <property type="evidence" value="ECO:0007669"/>
    <property type="project" value="UniProtKB-KW"/>
</dbReference>
<dbReference type="InterPro" id="IPR051305">
    <property type="entry name" value="tRNA_2-thiouridylase_MnmA"/>
</dbReference>
<dbReference type="EMBL" id="JALJOV010000280">
    <property type="protein sequence ID" value="KAK9865124.1"/>
    <property type="molecule type" value="Genomic_DNA"/>
</dbReference>
<protein>
    <submittedName>
        <fullName evidence="8">Uncharacterized protein</fullName>
    </submittedName>
</protein>
<keyword evidence="1" id="KW-0820">tRNA-binding</keyword>
<reference evidence="8 9" key="1">
    <citation type="journal article" date="2024" name="Nat. Commun.">
        <title>Phylogenomics reveals the evolutionary origins of lichenization in chlorophyte algae.</title>
        <authorList>
            <person name="Puginier C."/>
            <person name="Libourel C."/>
            <person name="Otte J."/>
            <person name="Skaloud P."/>
            <person name="Haon M."/>
            <person name="Grisel S."/>
            <person name="Petersen M."/>
            <person name="Berrin J.G."/>
            <person name="Delaux P.M."/>
            <person name="Dal Grande F."/>
            <person name="Keller J."/>
        </authorList>
    </citation>
    <scope>NUCLEOTIDE SEQUENCE [LARGE SCALE GENOMIC DNA]</scope>
    <source>
        <strain evidence="8 9">SAG 2523</strain>
    </source>
</reference>
<keyword evidence="5" id="KW-0067">ATP-binding</keyword>
<evidence type="ECO:0000256" key="5">
    <source>
        <dbReference type="ARBA" id="ARBA00022840"/>
    </source>
</evidence>
<proteinExistence type="predicted"/>
<evidence type="ECO:0000313" key="8">
    <source>
        <dbReference type="EMBL" id="KAK9865124.1"/>
    </source>
</evidence>
<dbReference type="Gene3D" id="3.40.50.620">
    <property type="entry name" value="HUPs"/>
    <property type="match status" value="1"/>
</dbReference>
<evidence type="ECO:0000256" key="2">
    <source>
        <dbReference type="ARBA" id="ARBA00022679"/>
    </source>
</evidence>
<keyword evidence="4" id="KW-0547">Nucleotide-binding</keyword>
<evidence type="ECO:0000313" key="9">
    <source>
        <dbReference type="Proteomes" id="UP001485043"/>
    </source>
</evidence>
<dbReference type="AlphaFoldDB" id="A0AAW1T9J5"/>
<dbReference type="GO" id="GO:0016740">
    <property type="term" value="F:transferase activity"/>
    <property type="evidence" value="ECO:0007669"/>
    <property type="project" value="UniProtKB-KW"/>
</dbReference>
<keyword evidence="6" id="KW-0694">RNA-binding</keyword>
<evidence type="ECO:0000256" key="4">
    <source>
        <dbReference type="ARBA" id="ARBA00022741"/>
    </source>
</evidence>
<dbReference type="PANTHER" id="PTHR43052:SF1">
    <property type="entry name" value="TRNA-5-TAURINOMETHYLURIDINE 2-SULFURTRANSFERASE"/>
    <property type="match status" value="1"/>
</dbReference>
<dbReference type="Proteomes" id="UP001485043">
    <property type="component" value="Unassembled WGS sequence"/>
</dbReference>
<gene>
    <name evidence="8" type="ORF">WJX84_006521</name>
</gene>
<dbReference type="GO" id="GO:0008033">
    <property type="term" value="P:tRNA processing"/>
    <property type="evidence" value="ECO:0007669"/>
    <property type="project" value="UniProtKB-KW"/>
</dbReference>
<dbReference type="SUPFAM" id="SSF52402">
    <property type="entry name" value="Adenine nucleotide alpha hydrolases-like"/>
    <property type="match status" value="1"/>
</dbReference>
<keyword evidence="3" id="KW-0819">tRNA processing</keyword>
<organism evidence="8 9">
    <name type="scientific">Apatococcus fuscideae</name>
    <dbReference type="NCBI Taxonomy" id="2026836"/>
    <lineage>
        <taxon>Eukaryota</taxon>
        <taxon>Viridiplantae</taxon>
        <taxon>Chlorophyta</taxon>
        <taxon>core chlorophytes</taxon>
        <taxon>Trebouxiophyceae</taxon>
        <taxon>Chlorellales</taxon>
        <taxon>Chlorellaceae</taxon>
        <taxon>Apatococcus</taxon>
    </lineage>
</organism>
<dbReference type="Pfam" id="PF03054">
    <property type="entry name" value="tRNA_Me_trans"/>
    <property type="match status" value="1"/>
</dbReference>
<keyword evidence="2" id="KW-0808">Transferase</keyword>
<keyword evidence="9" id="KW-1185">Reference proteome</keyword>
<dbReference type="GO" id="GO:0005524">
    <property type="term" value="F:ATP binding"/>
    <property type="evidence" value="ECO:0007669"/>
    <property type="project" value="UniProtKB-KW"/>
</dbReference>